<evidence type="ECO:0000313" key="2">
    <source>
        <dbReference type="WBParaSite" id="PSU_v2.g20931.t1"/>
    </source>
</evidence>
<dbReference type="WBParaSite" id="PSU_v2.g20931.t1">
    <property type="protein sequence ID" value="PSU_v2.g20931.t1"/>
    <property type="gene ID" value="PSU_v2.g20931"/>
</dbReference>
<sequence>MKTVQARQDAQDYESELVNDYKRELVCKAIASEDIINYSNERANRFTDIGFEECVAFLRKHAPEELDAVLAQYDN</sequence>
<evidence type="ECO:0000313" key="1">
    <source>
        <dbReference type="Proteomes" id="UP000887577"/>
    </source>
</evidence>
<accession>A0A914YPK1</accession>
<keyword evidence="1" id="KW-1185">Reference proteome</keyword>
<dbReference type="AlphaFoldDB" id="A0A914YPK1"/>
<reference evidence="2" key="1">
    <citation type="submission" date="2022-11" db="UniProtKB">
        <authorList>
            <consortium name="WormBaseParasite"/>
        </authorList>
    </citation>
    <scope>IDENTIFICATION</scope>
</reference>
<dbReference type="Proteomes" id="UP000887577">
    <property type="component" value="Unplaced"/>
</dbReference>
<protein>
    <submittedName>
        <fullName evidence="2">Uncharacterized protein</fullName>
    </submittedName>
</protein>
<proteinExistence type="predicted"/>
<organism evidence="1 2">
    <name type="scientific">Panagrolaimus superbus</name>
    <dbReference type="NCBI Taxonomy" id="310955"/>
    <lineage>
        <taxon>Eukaryota</taxon>
        <taxon>Metazoa</taxon>
        <taxon>Ecdysozoa</taxon>
        <taxon>Nematoda</taxon>
        <taxon>Chromadorea</taxon>
        <taxon>Rhabditida</taxon>
        <taxon>Tylenchina</taxon>
        <taxon>Panagrolaimomorpha</taxon>
        <taxon>Panagrolaimoidea</taxon>
        <taxon>Panagrolaimidae</taxon>
        <taxon>Panagrolaimus</taxon>
    </lineage>
</organism>
<name>A0A914YPK1_9BILA</name>